<dbReference type="InterPro" id="IPR044801">
    <property type="entry name" value="Filamin"/>
</dbReference>
<keyword evidence="5" id="KW-1185">Reference proteome</keyword>
<reference evidence="4 5" key="1">
    <citation type="submission" date="2023-09" db="EMBL/GenBank/DDBJ databases">
        <title>Genomes of two closely related lineages of the louse Polyplax serrata with different host specificities.</title>
        <authorList>
            <person name="Martinu J."/>
            <person name="Tarabai H."/>
            <person name="Stefka J."/>
            <person name="Hypsa V."/>
        </authorList>
    </citation>
    <scope>NUCLEOTIDE SEQUENCE [LARGE SCALE GENOMIC DNA]</scope>
    <source>
        <strain evidence="4">98ZLc_SE</strain>
    </source>
</reference>
<dbReference type="PANTHER" id="PTHR38537">
    <property type="entry name" value="JITTERBUG, ISOFORM N"/>
    <property type="match status" value="1"/>
</dbReference>
<proteinExistence type="inferred from homology"/>
<feature type="repeat" description="Filamin" evidence="3">
    <location>
        <begin position="249"/>
        <end position="340"/>
    </location>
</feature>
<dbReference type="InterPro" id="IPR001298">
    <property type="entry name" value="Filamin/ABP280_rpt"/>
</dbReference>
<evidence type="ECO:0000256" key="2">
    <source>
        <dbReference type="ARBA" id="ARBA00022737"/>
    </source>
</evidence>
<dbReference type="SMART" id="SM00557">
    <property type="entry name" value="IG_FLMN"/>
    <property type="match status" value="4"/>
</dbReference>
<dbReference type="SUPFAM" id="SSF81296">
    <property type="entry name" value="E set domains"/>
    <property type="match status" value="4"/>
</dbReference>
<dbReference type="EMBL" id="JAWJWF010000048">
    <property type="protein sequence ID" value="KAK6619968.1"/>
    <property type="molecule type" value="Genomic_DNA"/>
</dbReference>
<dbReference type="Pfam" id="PF00630">
    <property type="entry name" value="Filamin"/>
    <property type="match status" value="4"/>
</dbReference>
<evidence type="ECO:0000256" key="3">
    <source>
        <dbReference type="PROSITE-ProRule" id="PRU00087"/>
    </source>
</evidence>
<accession>A0ABR1AHZ2</accession>
<dbReference type="InterPro" id="IPR014756">
    <property type="entry name" value="Ig_E-set"/>
</dbReference>
<evidence type="ECO:0000313" key="5">
    <source>
        <dbReference type="Proteomes" id="UP001359485"/>
    </source>
</evidence>
<organism evidence="4 5">
    <name type="scientific">Polyplax serrata</name>
    <name type="common">Common mouse louse</name>
    <dbReference type="NCBI Taxonomy" id="468196"/>
    <lineage>
        <taxon>Eukaryota</taxon>
        <taxon>Metazoa</taxon>
        <taxon>Ecdysozoa</taxon>
        <taxon>Arthropoda</taxon>
        <taxon>Hexapoda</taxon>
        <taxon>Insecta</taxon>
        <taxon>Pterygota</taxon>
        <taxon>Neoptera</taxon>
        <taxon>Paraneoptera</taxon>
        <taxon>Psocodea</taxon>
        <taxon>Troctomorpha</taxon>
        <taxon>Phthiraptera</taxon>
        <taxon>Anoplura</taxon>
        <taxon>Polyplacidae</taxon>
        <taxon>Polyplax</taxon>
    </lineage>
</organism>
<protein>
    <submittedName>
        <fullName evidence="4">Uncharacterized protein</fullName>
    </submittedName>
</protein>
<evidence type="ECO:0000313" key="4">
    <source>
        <dbReference type="EMBL" id="KAK6619968.1"/>
    </source>
</evidence>
<dbReference type="Proteomes" id="UP001359485">
    <property type="component" value="Unassembled WGS sequence"/>
</dbReference>
<feature type="repeat" description="Filamin" evidence="3">
    <location>
        <begin position="66"/>
        <end position="158"/>
    </location>
</feature>
<dbReference type="PANTHER" id="PTHR38537:SF8">
    <property type="entry name" value="FILAMIN-A"/>
    <property type="match status" value="1"/>
</dbReference>
<dbReference type="Gene3D" id="2.60.40.10">
    <property type="entry name" value="Immunoglobulins"/>
    <property type="match status" value="4"/>
</dbReference>
<dbReference type="InterPro" id="IPR017868">
    <property type="entry name" value="Filamin/ABP280_repeat-like"/>
</dbReference>
<gene>
    <name evidence="4" type="ORF">RUM44_006368</name>
</gene>
<feature type="repeat" description="Filamin" evidence="3">
    <location>
        <begin position="156"/>
        <end position="246"/>
    </location>
</feature>
<name>A0ABR1AHZ2_POLSC</name>
<evidence type="ECO:0000256" key="1">
    <source>
        <dbReference type="ARBA" id="ARBA00009238"/>
    </source>
</evidence>
<comment type="similarity">
    <text evidence="1">Belongs to the filamin family.</text>
</comment>
<keyword evidence="2" id="KW-0677">Repeat</keyword>
<sequence>MYYLNVNIMFPAEIKMPSGKVDKPVIEDNRDGTVSISYGPKEEGLHELHIKYNGEHVQGSPYKFHVDSISSGYVTAYGPGLSHGVCGEPSNFTIYTKGAGAGGLAMSVEGPSKAEISCHDNKDDTVSVSYLPTAPGEYKISVKFGDKHIKGSPYSAKITGEGRKRNQISVGSCSEVSIPGKCSDSELRTLNASIQAPSGLEEPCFLKRLPNGTLGISFTPREVGEHQVSVKRMGKHITNSPFKINVGDKEVGDAKKVKVSGALNEGVTQKDNIFTVDTRNAGYGGLSLSIEGPSKAEIACKDNEDGTLRIAYKPTEPGYYIINLKFADHHVEGSPFTVKVCGC</sequence>
<dbReference type="InterPro" id="IPR013783">
    <property type="entry name" value="Ig-like_fold"/>
</dbReference>
<feature type="repeat" description="Filamin" evidence="3">
    <location>
        <begin position="10"/>
        <end position="66"/>
    </location>
</feature>
<dbReference type="PROSITE" id="PS50194">
    <property type="entry name" value="FILAMIN_REPEAT"/>
    <property type="match status" value="4"/>
</dbReference>
<comment type="caution">
    <text evidence="4">The sequence shown here is derived from an EMBL/GenBank/DDBJ whole genome shotgun (WGS) entry which is preliminary data.</text>
</comment>